<evidence type="ECO:0000313" key="1">
    <source>
        <dbReference type="EMBL" id="KAJ8109241.1"/>
    </source>
</evidence>
<dbReference type="EMBL" id="JAPHNI010000637">
    <property type="protein sequence ID" value="KAJ8109241.1"/>
    <property type="molecule type" value="Genomic_DNA"/>
</dbReference>
<name>A0ACC2I1W5_9PLEO</name>
<keyword evidence="2" id="KW-1185">Reference proteome</keyword>
<proteinExistence type="predicted"/>
<sequence length="561" mass="62824">MAALQQSLDESNKRKSRKRRYIRTDETLTVGEMRELLAEREGSSYGDGESALKKASDKSTIPQQISTCLQLLRSQITENLKPQQRLRASPSHKLRMRTRNPHSRRQKARVKNPEVEKNERSVSFIPDTIDVKSASPRLQTPDDSMSSNGTGTDLPEEGLDGPIFLALRLGNQNNNNNQAAQALSQDKPQDTLDVRFAVYELLEPSDHARDNRAEPPVFTQQRSDAEKIISDNHIPDTLNSKIAFMEVTGQEDNGNPPVLKMRGAVQTSRLTDDQVHFYNENGYLVVPNALSNQTVVELLQCVQESATALATGGPGVTKQVFSGMDKVDVNPNSRVIALLTNSAFEAGTTPLQNIQRLGCGIHRVLPPFRRAIMSAQHVEIARSLNYTDPCVVQSLVIVKAAQVGAKVVLEFFLILLWCWLSGRHTRKFGPNRLLQCFKFWHSLRILTTSSHDRCDQMTSYCYSKAAIICTGIFQCVPKRCTARSICEACTPVLMWYKMIEVKAGTLVLMHGNLMHTSAANKSRKSRVAFNFSVVEGGLGWLEDNYLQPYQGYTEFEKLHIC</sequence>
<protein>
    <submittedName>
        <fullName evidence="1">Uncharacterized protein</fullName>
    </submittedName>
</protein>
<organism evidence="1 2">
    <name type="scientific">Boeremia exigua</name>
    <dbReference type="NCBI Taxonomy" id="749465"/>
    <lineage>
        <taxon>Eukaryota</taxon>
        <taxon>Fungi</taxon>
        <taxon>Dikarya</taxon>
        <taxon>Ascomycota</taxon>
        <taxon>Pezizomycotina</taxon>
        <taxon>Dothideomycetes</taxon>
        <taxon>Pleosporomycetidae</taxon>
        <taxon>Pleosporales</taxon>
        <taxon>Pleosporineae</taxon>
        <taxon>Didymellaceae</taxon>
        <taxon>Boeremia</taxon>
    </lineage>
</organism>
<dbReference type="Proteomes" id="UP001153331">
    <property type="component" value="Unassembled WGS sequence"/>
</dbReference>
<evidence type="ECO:0000313" key="2">
    <source>
        <dbReference type="Proteomes" id="UP001153331"/>
    </source>
</evidence>
<gene>
    <name evidence="1" type="ORF">OPT61_g7608</name>
</gene>
<reference evidence="1" key="1">
    <citation type="submission" date="2022-11" db="EMBL/GenBank/DDBJ databases">
        <title>Genome Sequence of Boeremia exigua.</title>
        <authorList>
            <person name="Buettner E."/>
        </authorList>
    </citation>
    <scope>NUCLEOTIDE SEQUENCE</scope>
    <source>
        <strain evidence="1">CU02</strain>
    </source>
</reference>
<comment type="caution">
    <text evidence="1">The sequence shown here is derived from an EMBL/GenBank/DDBJ whole genome shotgun (WGS) entry which is preliminary data.</text>
</comment>
<accession>A0ACC2I1W5</accession>